<name>A0A9N9K964_9GLOM</name>
<dbReference type="AlphaFoldDB" id="A0A9N9K964"/>
<organism evidence="1 2">
    <name type="scientific">Dentiscutata erythropus</name>
    <dbReference type="NCBI Taxonomy" id="1348616"/>
    <lineage>
        <taxon>Eukaryota</taxon>
        <taxon>Fungi</taxon>
        <taxon>Fungi incertae sedis</taxon>
        <taxon>Mucoromycota</taxon>
        <taxon>Glomeromycotina</taxon>
        <taxon>Glomeromycetes</taxon>
        <taxon>Diversisporales</taxon>
        <taxon>Gigasporaceae</taxon>
        <taxon>Dentiscutata</taxon>
    </lineage>
</organism>
<accession>A0A9N9K964</accession>
<feature type="non-terminal residue" evidence="1">
    <location>
        <position position="1"/>
    </location>
</feature>
<gene>
    <name evidence="1" type="ORF">DERYTH_LOCUS26264</name>
</gene>
<evidence type="ECO:0000313" key="1">
    <source>
        <dbReference type="EMBL" id="CAG8816283.1"/>
    </source>
</evidence>
<evidence type="ECO:0000313" key="2">
    <source>
        <dbReference type="Proteomes" id="UP000789405"/>
    </source>
</evidence>
<keyword evidence="2" id="KW-1185">Reference proteome</keyword>
<comment type="caution">
    <text evidence="1">The sequence shown here is derived from an EMBL/GenBank/DDBJ whole genome shotgun (WGS) entry which is preliminary data.</text>
</comment>
<proteinExistence type="predicted"/>
<dbReference type="EMBL" id="CAJVPY010053680">
    <property type="protein sequence ID" value="CAG8816283.1"/>
    <property type="molecule type" value="Genomic_DNA"/>
</dbReference>
<dbReference type="Proteomes" id="UP000789405">
    <property type="component" value="Unassembled WGS sequence"/>
</dbReference>
<dbReference type="OrthoDB" id="2304172at2759"/>
<reference evidence="1" key="1">
    <citation type="submission" date="2021-06" db="EMBL/GenBank/DDBJ databases">
        <authorList>
            <person name="Kallberg Y."/>
            <person name="Tangrot J."/>
            <person name="Rosling A."/>
        </authorList>
    </citation>
    <scope>NUCLEOTIDE SEQUENCE</scope>
    <source>
        <strain evidence="1">MA453B</strain>
    </source>
</reference>
<protein>
    <submittedName>
        <fullName evidence="1">7022_t:CDS:1</fullName>
    </submittedName>
</protein>
<sequence length="52" mass="6039">EFFRSDVVDKIIPNVKSTVLTCHEKEILVLWTQYGRMNVELDGGALARWVFN</sequence>